<keyword evidence="4" id="KW-0732">Signal</keyword>
<dbReference type="Pfam" id="PF17390">
    <property type="entry name" value="Bac_rhamnosid_C"/>
    <property type="match status" value="1"/>
</dbReference>
<proteinExistence type="predicted"/>
<dbReference type="InterPro" id="IPR013783">
    <property type="entry name" value="Ig-like_fold"/>
</dbReference>
<evidence type="ECO:0000259" key="5">
    <source>
        <dbReference type="Pfam" id="PF05592"/>
    </source>
</evidence>
<feature type="domain" description="Alpha-L-rhamnosidase C-terminal" evidence="8">
    <location>
        <begin position="810"/>
        <end position="884"/>
    </location>
</feature>
<evidence type="ECO:0000313" key="10">
    <source>
        <dbReference type="Proteomes" id="UP001501411"/>
    </source>
</evidence>
<evidence type="ECO:0000256" key="1">
    <source>
        <dbReference type="ARBA" id="ARBA00001445"/>
    </source>
</evidence>
<dbReference type="Pfam" id="PF17389">
    <property type="entry name" value="Bac_rhamnosid6H"/>
    <property type="match status" value="1"/>
</dbReference>
<dbReference type="InterPro" id="IPR013737">
    <property type="entry name" value="Bac_rhamnosid_N"/>
</dbReference>
<dbReference type="InterPro" id="IPR016007">
    <property type="entry name" value="Alpha_rhamnosid"/>
</dbReference>
<evidence type="ECO:0000259" key="7">
    <source>
        <dbReference type="Pfam" id="PF17389"/>
    </source>
</evidence>
<dbReference type="Pfam" id="PF05592">
    <property type="entry name" value="Bac_rhamnosid"/>
    <property type="match status" value="1"/>
</dbReference>
<evidence type="ECO:0000256" key="2">
    <source>
        <dbReference type="ARBA" id="ARBA00012652"/>
    </source>
</evidence>
<dbReference type="Pfam" id="PF25788">
    <property type="entry name" value="Ig_Rha78A_N"/>
    <property type="match status" value="1"/>
</dbReference>
<dbReference type="InterPro" id="IPR035398">
    <property type="entry name" value="Bac_rhamnosid_C"/>
</dbReference>
<feature type="chain" id="PRO_5045203624" description="alpha-L-rhamnosidase" evidence="4">
    <location>
        <begin position="20"/>
        <end position="919"/>
    </location>
</feature>
<accession>A0ABP9BRE2</accession>
<organism evidence="9 10">
    <name type="scientific">Olivibacter ginsenosidimutans</name>
    <dbReference type="NCBI Taxonomy" id="1176537"/>
    <lineage>
        <taxon>Bacteria</taxon>
        <taxon>Pseudomonadati</taxon>
        <taxon>Bacteroidota</taxon>
        <taxon>Sphingobacteriia</taxon>
        <taxon>Sphingobacteriales</taxon>
        <taxon>Sphingobacteriaceae</taxon>
        <taxon>Olivibacter</taxon>
    </lineage>
</organism>
<protein>
    <recommendedName>
        <fullName evidence="2">alpha-L-rhamnosidase</fullName>
        <ecNumber evidence="2">3.2.1.40</ecNumber>
    </recommendedName>
</protein>
<dbReference type="SUPFAM" id="SSF48208">
    <property type="entry name" value="Six-hairpin glycosidases"/>
    <property type="match status" value="1"/>
</dbReference>
<dbReference type="EMBL" id="BAABIQ010000040">
    <property type="protein sequence ID" value="GAA4799398.1"/>
    <property type="molecule type" value="Genomic_DNA"/>
</dbReference>
<dbReference type="PANTHER" id="PTHR33307">
    <property type="entry name" value="ALPHA-RHAMNOSIDASE (EUROFUNG)"/>
    <property type="match status" value="1"/>
</dbReference>
<feature type="domain" description="Alpha-L-rhamnosidase concanavalin-like" evidence="5">
    <location>
        <begin position="365"/>
        <end position="454"/>
    </location>
</feature>
<dbReference type="Gene3D" id="2.60.40.10">
    <property type="entry name" value="Immunoglobulins"/>
    <property type="match status" value="1"/>
</dbReference>
<dbReference type="InterPro" id="IPR008902">
    <property type="entry name" value="Rhamnosid_concanavalin"/>
</dbReference>
<sequence length="919" mass="103546">MKYIASIVISLFLYMHVLAKSTPQKLTVENKVEALGIDTQEPRFGWTIETDQRAYVQSAWQIQVASSREKLQADQPDLWDSKKITSTAQQFIRYGGEPLEAAHTYYWRVKIWSATGAVSSWSKPSFFVTALLNAQAWDNASWIAYEALPSSQIIMPGVHLSGDHLGERGKKRAVIPQFRKPFRVQGKIQQALLFISGLGQYEARLNGKKVGDDFLAPGWTNYEKRCLYNTYDVTTQLKQGENTLGALVGTGFMYINRERYRKMVRAEGFPMLRAKLLITYENGTTQEIHTDESWKTSPSPITFSTIYGGEDYDANQEQAGWDNSGFDDASWKKVIVIQGPGGEMFAQKDYPLKVMQTFEVKERKALNDHQFLIDFGQNASGIIRLKVKGNRGDQLKITPAEVLDDDGLPYQKASGAPYYFEYTLHGNQEEMWEPRFTYYGFRYALVELKSDRPADLAKSLQLTLLHTRNSSPTVGSFSSSNPLFNQINDLINWGIKSNLASVATDCPHREKLGWLEQTHLIGSSLKYNFDIYNLYNKVIDDMIEGQLPNGLVPDIVPEYVPFEGGFRDSPEWGSASIIIPWYLYQWYGDKSILEKAYPMMKRYLAYLETKASDDMLSHGLGDWFDLGPKDPGVSQLTPIALTATATYYYDADLMTQIAKAIGQTNDAERFREKALAIKGAFNNKFYHPETGVYATGSQTSYAMPLYMGIVDAADRQKVEANLIDSIKKGNNALTAGDVGYRYLLRALEEAGDSQLIYEMNNRNDVPGYGYQLKHGATALTESWPALKYVSNNHMMLGHLMEWLYSGLAGIKQQNGDFGFKHLLLEPEMVDGLDEVRASYESINGTIAMHWQKESENTRLSIEIPANTDALLLVPATDEDAIQVDGKPLKKNKYVTIAGKQGDKMKLQVKSGSYALTLKN</sequence>
<feature type="signal peptide" evidence="4">
    <location>
        <begin position="1"/>
        <end position="19"/>
    </location>
</feature>
<reference evidence="10" key="1">
    <citation type="journal article" date="2019" name="Int. J. Syst. Evol. Microbiol.">
        <title>The Global Catalogue of Microorganisms (GCM) 10K type strain sequencing project: providing services to taxonomists for standard genome sequencing and annotation.</title>
        <authorList>
            <consortium name="The Broad Institute Genomics Platform"/>
            <consortium name="The Broad Institute Genome Sequencing Center for Infectious Disease"/>
            <person name="Wu L."/>
            <person name="Ma J."/>
        </authorList>
    </citation>
    <scope>NUCLEOTIDE SEQUENCE [LARGE SCALE GENOMIC DNA]</scope>
    <source>
        <strain evidence="10">JCM 18200</strain>
    </source>
</reference>
<dbReference type="RefSeq" id="WP_345232703.1">
    <property type="nucleotide sequence ID" value="NZ_BAABIQ010000040.1"/>
</dbReference>
<feature type="domain" description="Alpha-L-rhamnosidase six-hairpin glycosidase" evidence="7">
    <location>
        <begin position="473"/>
        <end position="805"/>
    </location>
</feature>
<evidence type="ECO:0000256" key="3">
    <source>
        <dbReference type="ARBA" id="ARBA00022801"/>
    </source>
</evidence>
<evidence type="ECO:0000256" key="4">
    <source>
        <dbReference type="SAM" id="SignalP"/>
    </source>
</evidence>
<dbReference type="GO" id="GO:0016787">
    <property type="term" value="F:hydrolase activity"/>
    <property type="evidence" value="ECO:0007669"/>
    <property type="project" value="UniProtKB-KW"/>
</dbReference>
<dbReference type="EC" id="3.2.1.40" evidence="2"/>
<dbReference type="Pfam" id="PF08531">
    <property type="entry name" value="Bac_rhamnosid_N"/>
    <property type="match status" value="1"/>
</dbReference>
<dbReference type="Gene3D" id="1.50.10.10">
    <property type="match status" value="1"/>
</dbReference>
<dbReference type="InterPro" id="IPR008928">
    <property type="entry name" value="6-hairpin_glycosidase_sf"/>
</dbReference>
<dbReference type="Gene3D" id="2.60.120.260">
    <property type="entry name" value="Galactose-binding domain-like"/>
    <property type="match status" value="2"/>
</dbReference>
<name>A0ABP9BRE2_9SPHI</name>
<keyword evidence="10" id="KW-1185">Reference proteome</keyword>
<dbReference type="PANTHER" id="PTHR33307:SF11">
    <property type="entry name" value="ALPHA-L-RHAMNOSIDASE"/>
    <property type="match status" value="1"/>
</dbReference>
<gene>
    <name evidence="9" type="ORF">GCM10023231_30230</name>
</gene>
<dbReference type="PIRSF" id="PIRSF010631">
    <property type="entry name" value="A-rhamnsds"/>
    <property type="match status" value="1"/>
</dbReference>
<keyword evidence="3 9" id="KW-0378">Hydrolase</keyword>
<dbReference type="Proteomes" id="UP001501411">
    <property type="component" value="Unassembled WGS sequence"/>
</dbReference>
<feature type="domain" description="Bacterial alpha-L-rhamnosidase N-terminal" evidence="6">
    <location>
        <begin position="187"/>
        <end position="356"/>
    </location>
</feature>
<comment type="caution">
    <text evidence="9">The sequence shown here is derived from an EMBL/GenBank/DDBJ whole genome shotgun (WGS) entry which is preliminary data.</text>
</comment>
<evidence type="ECO:0000313" key="9">
    <source>
        <dbReference type="EMBL" id="GAA4799398.1"/>
    </source>
</evidence>
<comment type="catalytic activity">
    <reaction evidence="1">
        <text>Hydrolysis of terminal non-reducing alpha-L-rhamnose residues in alpha-L-rhamnosides.</text>
        <dbReference type="EC" id="3.2.1.40"/>
    </reaction>
</comment>
<evidence type="ECO:0000259" key="6">
    <source>
        <dbReference type="Pfam" id="PF08531"/>
    </source>
</evidence>
<dbReference type="InterPro" id="IPR012341">
    <property type="entry name" value="6hp_glycosidase-like_sf"/>
</dbReference>
<dbReference type="InterPro" id="IPR035396">
    <property type="entry name" value="Bac_rhamnosid6H"/>
</dbReference>
<evidence type="ECO:0000259" key="8">
    <source>
        <dbReference type="Pfam" id="PF17390"/>
    </source>
</evidence>
<dbReference type="Gene3D" id="2.60.420.10">
    <property type="entry name" value="Maltose phosphorylase, domain 3"/>
    <property type="match status" value="1"/>
</dbReference>